<name>A0ACC1NDN1_9HYPO</name>
<accession>A0ACC1NDN1</accession>
<dbReference type="EMBL" id="JANJQO010000548">
    <property type="protein sequence ID" value="KAJ2976731.1"/>
    <property type="molecule type" value="Genomic_DNA"/>
</dbReference>
<sequence length="99" mass="11064">MTATLVTAAFITLKQGWAPCPGGITFTAGSGLWEATSPYSWWRRMTTCPVEPLQCIRAYNVLDLHVPSDIDEFAQAILVVIYGLEQVKQWKDRTATEET</sequence>
<proteinExistence type="predicted"/>
<keyword evidence="2" id="KW-1185">Reference proteome</keyword>
<reference evidence="1" key="1">
    <citation type="submission" date="2022-08" db="EMBL/GenBank/DDBJ databases">
        <title>Genome Sequence of Lecanicillium fungicola.</title>
        <authorList>
            <person name="Buettner E."/>
        </authorList>
    </citation>
    <scope>NUCLEOTIDE SEQUENCE</scope>
    <source>
        <strain evidence="1">Babe33</strain>
    </source>
</reference>
<protein>
    <submittedName>
        <fullName evidence="1">Uncharacterized protein</fullName>
    </submittedName>
</protein>
<evidence type="ECO:0000313" key="2">
    <source>
        <dbReference type="Proteomes" id="UP001143910"/>
    </source>
</evidence>
<evidence type="ECO:0000313" key="1">
    <source>
        <dbReference type="EMBL" id="KAJ2976731.1"/>
    </source>
</evidence>
<comment type="caution">
    <text evidence="1">The sequence shown here is derived from an EMBL/GenBank/DDBJ whole genome shotgun (WGS) entry which is preliminary data.</text>
</comment>
<organism evidence="1 2">
    <name type="scientific">Zarea fungicola</name>
    <dbReference type="NCBI Taxonomy" id="93591"/>
    <lineage>
        <taxon>Eukaryota</taxon>
        <taxon>Fungi</taxon>
        <taxon>Dikarya</taxon>
        <taxon>Ascomycota</taxon>
        <taxon>Pezizomycotina</taxon>
        <taxon>Sordariomycetes</taxon>
        <taxon>Hypocreomycetidae</taxon>
        <taxon>Hypocreales</taxon>
        <taxon>Cordycipitaceae</taxon>
        <taxon>Zarea</taxon>
    </lineage>
</organism>
<dbReference type="Proteomes" id="UP001143910">
    <property type="component" value="Unassembled WGS sequence"/>
</dbReference>
<gene>
    <name evidence="1" type="ORF">NQ176_g4778</name>
</gene>